<dbReference type="RefSeq" id="XP_001018141.2">
    <property type="nucleotide sequence ID" value="XM_001018141.2"/>
</dbReference>
<accession>I7M1W2</accession>
<evidence type="ECO:0000313" key="3">
    <source>
        <dbReference type="Proteomes" id="UP000009168"/>
    </source>
</evidence>
<dbReference type="GeneID" id="7843259"/>
<sequence>MSEFYSSYKHLFQDDTDQLYNQQLRHLDSIVQQSKKDRANSEKKRQIQLQKDLQIISQINMSPNIFQQGKEFKDYNININGQGGIFNKNTNNSNSILKFQFKDDNPFQNNVKMNRKDQISQLLQFQDNHQSNKDLFVNEGIFRNKQQYRGSNDYQVIPMQSKNRSSSIEELIKIDYPNMISNYTQQPQRKNIFLSRNQSQQNQILSRLQNEKNNNYPNIFKDPIEVPRLREIMLGDGMTFNEYEDQNPQDQQQRKNQKLINHQSRQEQLNYSPQNYGYSKKKKYLEFLGHNILNPMPQPSIEEISKDQRFNSYDSPEKNRKNKMIDQNDKQIKKFLQSSFEQYENEKNANRSFVKTPILEVDYNPNPLIYERIKSELNYNKAGAVSNIKSQNKNNNSKDNQPHQIESIHKGFDKYQNFKRKQKDFSLTPEVYNENLKNSPIVRRLAASRQIDRKDRVADLLKQDILD</sequence>
<keyword evidence="3" id="KW-1185">Reference proteome</keyword>
<proteinExistence type="predicted"/>
<dbReference type="Proteomes" id="UP000009168">
    <property type="component" value="Unassembled WGS sequence"/>
</dbReference>
<dbReference type="InParanoid" id="I7M1W2"/>
<name>I7M1W2_TETTS</name>
<feature type="region of interest" description="Disordered" evidence="1">
    <location>
        <begin position="240"/>
        <end position="265"/>
    </location>
</feature>
<dbReference type="AlphaFoldDB" id="I7M1W2"/>
<dbReference type="EMBL" id="GG662656">
    <property type="protein sequence ID" value="EAR97896.2"/>
    <property type="molecule type" value="Genomic_DNA"/>
</dbReference>
<evidence type="ECO:0000256" key="1">
    <source>
        <dbReference type="SAM" id="MobiDB-lite"/>
    </source>
</evidence>
<protein>
    <submittedName>
        <fullName evidence="2">Uncharacterized protein</fullName>
    </submittedName>
</protein>
<dbReference type="KEGG" id="tet:TTHERM_00279840"/>
<gene>
    <name evidence="2" type="ORF">TTHERM_00279840</name>
</gene>
<reference evidence="3" key="1">
    <citation type="journal article" date="2006" name="PLoS Biol.">
        <title>Macronuclear genome sequence of the ciliate Tetrahymena thermophila, a model eukaryote.</title>
        <authorList>
            <person name="Eisen J.A."/>
            <person name="Coyne R.S."/>
            <person name="Wu M."/>
            <person name="Wu D."/>
            <person name="Thiagarajan M."/>
            <person name="Wortman J.R."/>
            <person name="Badger J.H."/>
            <person name="Ren Q."/>
            <person name="Amedeo P."/>
            <person name="Jones K.M."/>
            <person name="Tallon L.J."/>
            <person name="Delcher A.L."/>
            <person name="Salzberg S.L."/>
            <person name="Silva J.C."/>
            <person name="Haas B.J."/>
            <person name="Majoros W.H."/>
            <person name="Farzad M."/>
            <person name="Carlton J.M."/>
            <person name="Smith R.K. Jr."/>
            <person name="Garg J."/>
            <person name="Pearlman R.E."/>
            <person name="Karrer K.M."/>
            <person name="Sun L."/>
            <person name="Manning G."/>
            <person name="Elde N.C."/>
            <person name="Turkewitz A.P."/>
            <person name="Asai D.J."/>
            <person name="Wilkes D.E."/>
            <person name="Wang Y."/>
            <person name="Cai H."/>
            <person name="Collins K."/>
            <person name="Stewart B.A."/>
            <person name="Lee S.R."/>
            <person name="Wilamowska K."/>
            <person name="Weinberg Z."/>
            <person name="Ruzzo W.L."/>
            <person name="Wloga D."/>
            <person name="Gaertig J."/>
            <person name="Frankel J."/>
            <person name="Tsao C.-C."/>
            <person name="Gorovsky M.A."/>
            <person name="Keeling P.J."/>
            <person name="Waller R.F."/>
            <person name="Patron N.J."/>
            <person name="Cherry J.M."/>
            <person name="Stover N.A."/>
            <person name="Krieger C.J."/>
            <person name="del Toro C."/>
            <person name="Ryder H.F."/>
            <person name="Williamson S.C."/>
            <person name="Barbeau R.A."/>
            <person name="Hamilton E.P."/>
            <person name="Orias E."/>
        </authorList>
    </citation>
    <scope>NUCLEOTIDE SEQUENCE [LARGE SCALE GENOMIC DNA]</scope>
    <source>
        <strain evidence="3">SB210</strain>
    </source>
</reference>
<evidence type="ECO:0000313" key="2">
    <source>
        <dbReference type="EMBL" id="EAR97896.2"/>
    </source>
</evidence>
<organism evidence="2 3">
    <name type="scientific">Tetrahymena thermophila (strain SB210)</name>
    <dbReference type="NCBI Taxonomy" id="312017"/>
    <lineage>
        <taxon>Eukaryota</taxon>
        <taxon>Sar</taxon>
        <taxon>Alveolata</taxon>
        <taxon>Ciliophora</taxon>
        <taxon>Intramacronucleata</taxon>
        <taxon>Oligohymenophorea</taxon>
        <taxon>Hymenostomatida</taxon>
        <taxon>Tetrahymenina</taxon>
        <taxon>Tetrahymenidae</taxon>
        <taxon>Tetrahymena</taxon>
    </lineage>
</organism>